<evidence type="ECO:0000256" key="2">
    <source>
        <dbReference type="SAM" id="MobiDB-lite"/>
    </source>
</evidence>
<dbReference type="Gramene" id="ESQ49564">
    <property type="protein sequence ID" value="ESQ49564"/>
    <property type="gene ID" value="EUTSA_v10020307mg"/>
</dbReference>
<dbReference type="InterPro" id="IPR024593">
    <property type="entry name" value="DUF3444"/>
</dbReference>
<proteinExistence type="predicted"/>
<feature type="coiled-coil region" evidence="1">
    <location>
        <begin position="102"/>
        <end position="129"/>
    </location>
</feature>
<dbReference type="PANTHER" id="PTHR45089">
    <property type="entry name" value="DNAJ HEAT SHOCK AMINO-TERMINAL DOMAIN PROTEIN-RELATED"/>
    <property type="match status" value="1"/>
</dbReference>
<keyword evidence="5" id="KW-1185">Reference proteome</keyword>
<protein>
    <recommendedName>
        <fullName evidence="3">DUF3444 domain-containing protein</fullName>
    </recommendedName>
</protein>
<dbReference type="AlphaFoldDB" id="V4M0G6"/>
<dbReference type="Proteomes" id="UP000030689">
    <property type="component" value="Unassembled WGS sequence"/>
</dbReference>
<dbReference type="Pfam" id="PF11926">
    <property type="entry name" value="DUF3444"/>
    <property type="match status" value="1"/>
</dbReference>
<evidence type="ECO:0000259" key="3">
    <source>
        <dbReference type="Pfam" id="PF11926"/>
    </source>
</evidence>
<dbReference type="OMA" id="WACYDDL"/>
<dbReference type="PANTHER" id="PTHR45089:SF37">
    <property type="entry name" value="DUF3444 DOMAIN-CONTAINING PROTEIN"/>
    <property type="match status" value="1"/>
</dbReference>
<evidence type="ECO:0000256" key="1">
    <source>
        <dbReference type="SAM" id="Coils"/>
    </source>
</evidence>
<sequence length="619" mass="71863">MGTESLLSSGGDTSEKDPAPAGKEDHFRERVLGSDLRVMDGDFMGFDENNLGESDLDQIHKTASSVLESFSLMWEEIDERCTSLEGLLKERAMELELKERSVMERTLELKKKEEEVEERERKIGLLEKSMLLRLEKKEQEIDMKQYLVSSVVRLVCEKASEEVTNKLEERRKEVERLSKLNDDKSCELERTVLHEFDLKQKESNERWSKEAELVRESLKQLKLREKELSLLDEAIKEKASELEKKEEIFEAEKKAKAEELEWKSEFLHVKEKKLEKREDELDFKLMELEQRTIQAETWKRSRGKLLAQKVREADSHIRPFKRHKSLREHMHGDEDMGIDSASASPPVQISEAHERDIIEFVSINDIDDEDPEPIMCSDSEFHDYSKTMSSFVVGKVWALYDPIDEMPRLYGRIKKINKSRSSLQVTWLEPKDEDSVPVACGRFTYGATETLSHSTFSHEMQPIIHGKNFIAVNPRQGETWALFRDWSQSWNNNPEQHKPPYRYDFVEVLFDFEDHRGVGVAYLGKVKGFTSVFEQAEHNGVCQRVINLEEMYRFSHRVPSFRLSGEEKEGVPAGSFELDPAAVVDHSIYEEAEETERQSNDCGEGLELALQDDPFIILD</sequence>
<feature type="region of interest" description="Disordered" evidence="2">
    <location>
        <begin position="1"/>
        <end position="28"/>
    </location>
</feature>
<feature type="coiled-coil region" evidence="1">
    <location>
        <begin position="160"/>
        <end position="291"/>
    </location>
</feature>
<dbReference type="KEGG" id="eus:EUTSA_v10020307mg"/>
<reference evidence="4 5" key="1">
    <citation type="journal article" date="2013" name="Front. Plant Sci.">
        <title>The Reference Genome of the Halophytic Plant Eutrema salsugineum.</title>
        <authorList>
            <person name="Yang R."/>
            <person name="Jarvis D.E."/>
            <person name="Chen H."/>
            <person name="Beilstein M.A."/>
            <person name="Grimwood J."/>
            <person name="Jenkins J."/>
            <person name="Shu S."/>
            <person name="Prochnik S."/>
            <person name="Xin M."/>
            <person name="Ma C."/>
            <person name="Schmutz J."/>
            <person name="Wing R.A."/>
            <person name="Mitchell-Olds T."/>
            <person name="Schumaker K.S."/>
            <person name="Wang X."/>
        </authorList>
    </citation>
    <scope>NUCLEOTIDE SEQUENCE [LARGE SCALE GENOMIC DNA]</scope>
</reference>
<feature type="compositionally biased region" description="Basic and acidic residues" evidence="2">
    <location>
        <begin position="13"/>
        <end position="28"/>
    </location>
</feature>
<dbReference type="OrthoDB" id="1108643at2759"/>
<feature type="domain" description="DUF3444" evidence="3">
    <location>
        <begin position="372"/>
        <end position="567"/>
    </location>
</feature>
<feature type="compositionally biased region" description="Polar residues" evidence="2">
    <location>
        <begin position="1"/>
        <end position="12"/>
    </location>
</feature>
<evidence type="ECO:0000313" key="4">
    <source>
        <dbReference type="EMBL" id="ESQ49564.1"/>
    </source>
</evidence>
<keyword evidence="1" id="KW-0175">Coiled coil</keyword>
<accession>V4M0G6</accession>
<dbReference type="EMBL" id="KI517408">
    <property type="protein sequence ID" value="ESQ49564.1"/>
    <property type="molecule type" value="Genomic_DNA"/>
</dbReference>
<dbReference type="eggNOG" id="ENOG502QS8C">
    <property type="taxonomic scope" value="Eukaryota"/>
</dbReference>
<name>V4M0G6_EUTSA</name>
<organism evidence="4 5">
    <name type="scientific">Eutrema salsugineum</name>
    <name type="common">Saltwater cress</name>
    <name type="synonym">Sisymbrium salsugineum</name>
    <dbReference type="NCBI Taxonomy" id="72664"/>
    <lineage>
        <taxon>Eukaryota</taxon>
        <taxon>Viridiplantae</taxon>
        <taxon>Streptophyta</taxon>
        <taxon>Embryophyta</taxon>
        <taxon>Tracheophyta</taxon>
        <taxon>Spermatophyta</taxon>
        <taxon>Magnoliopsida</taxon>
        <taxon>eudicotyledons</taxon>
        <taxon>Gunneridae</taxon>
        <taxon>Pentapetalae</taxon>
        <taxon>rosids</taxon>
        <taxon>malvids</taxon>
        <taxon>Brassicales</taxon>
        <taxon>Brassicaceae</taxon>
        <taxon>Eutremeae</taxon>
        <taxon>Eutrema</taxon>
    </lineage>
</organism>
<gene>
    <name evidence="4" type="ORF">EUTSA_v10020307mg</name>
</gene>
<evidence type="ECO:0000313" key="5">
    <source>
        <dbReference type="Proteomes" id="UP000030689"/>
    </source>
</evidence>
<dbReference type="STRING" id="72664.V4M0G6"/>